<sequence length="80" mass="9046">MASGRPRAFILAQFATESGEFSLISLIPNPDTLLLEPNLGLSSHSKWLFPGDRHSSGWFLIRGDISSWLLRARLLFFRDD</sequence>
<organism evidence="1">
    <name type="scientific">freshwater metagenome</name>
    <dbReference type="NCBI Taxonomy" id="449393"/>
    <lineage>
        <taxon>unclassified sequences</taxon>
        <taxon>metagenomes</taxon>
        <taxon>ecological metagenomes</taxon>
    </lineage>
</organism>
<proteinExistence type="predicted"/>
<dbReference type="AlphaFoldDB" id="A0A6J6WED6"/>
<name>A0A6J6WED6_9ZZZZ</name>
<evidence type="ECO:0000313" key="1">
    <source>
        <dbReference type="EMBL" id="CAB4781826.1"/>
    </source>
</evidence>
<protein>
    <submittedName>
        <fullName evidence="1">Unannotated protein</fullName>
    </submittedName>
</protein>
<dbReference type="EMBL" id="CAEZZU010000129">
    <property type="protein sequence ID" value="CAB4781826.1"/>
    <property type="molecule type" value="Genomic_DNA"/>
</dbReference>
<gene>
    <name evidence="1" type="ORF">UFOPK2925_00908</name>
</gene>
<accession>A0A6J6WED6</accession>
<reference evidence="1" key="1">
    <citation type="submission" date="2020-05" db="EMBL/GenBank/DDBJ databases">
        <authorList>
            <person name="Chiriac C."/>
            <person name="Salcher M."/>
            <person name="Ghai R."/>
            <person name="Kavagutti S V."/>
        </authorList>
    </citation>
    <scope>NUCLEOTIDE SEQUENCE</scope>
</reference>